<sequence>MENYEKVEKIREKTGVSYEEAKKVLEEKNYDMLEAIIELERQGKVSQPQSGTYTAGASKEMENVQKFELAQKQYENDCKKPTFKECMRKVANMFRAIFKKSMEINFCVNKDGKNIASVPLLVLVLLLLGFFWITLPLIIIGLFFGFTYNFTGIDKVVVDVNGVCNKASQTAESIKSEFKKEN</sequence>
<evidence type="ECO:0000313" key="3">
    <source>
        <dbReference type="Proteomes" id="UP000184278"/>
    </source>
</evidence>
<keyword evidence="1" id="KW-1133">Transmembrane helix</keyword>
<keyword evidence="1" id="KW-0472">Membrane</keyword>
<dbReference type="EMBL" id="FQXK01000005">
    <property type="protein sequence ID" value="SHH55478.1"/>
    <property type="molecule type" value="Genomic_DNA"/>
</dbReference>
<feature type="transmembrane region" description="Helical" evidence="1">
    <location>
        <begin position="120"/>
        <end position="146"/>
    </location>
</feature>
<evidence type="ECO:0008006" key="4">
    <source>
        <dbReference type="Google" id="ProtNLM"/>
    </source>
</evidence>
<dbReference type="Proteomes" id="UP000184278">
    <property type="component" value="Unassembled WGS sequence"/>
</dbReference>
<gene>
    <name evidence="2" type="ORF">SAMN02745229_00656</name>
</gene>
<dbReference type="Gene3D" id="1.10.8.10">
    <property type="entry name" value="DNA helicase RuvA subunit, C-terminal domain"/>
    <property type="match status" value="1"/>
</dbReference>
<dbReference type="STRING" id="1121131.SAMN02745229_00656"/>
<organism evidence="2 3">
    <name type="scientific">Butyrivibrio fibrisolvens DSM 3071</name>
    <dbReference type="NCBI Taxonomy" id="1121131"/>
    <lineage>
        <taxon>Bacteria</taxon>
        <taxon>Bacillati</taxon>
        <taxon>Bacillota</taxon>
        <taxon>Clostridia</taxon>
        <taxon>Lachnospirales</taxon>
        <taxon>Lachnospiraceae</taxon>
        <taxon>Butyrivibrio</taxon>
    </lineage>
</organism>
<dbReference type="InterPro" id="IPR009060">
    <property type="entry name" value="UBA-like_sf"/>
</dbReference>
<name>A0A1M5TXR4_BUTFI</name>
<proteinExistence type="predicted"/>
<dbReference type="OrthoDB" id="3183239at2"/>
<keyword evidence="1" id="KW-0812">Transmembrane</keyword>
<accession>A0A1M5TXR4</accession>
<dbReference type="AlphaFoldDB" id="A0A1M5TXR4"/>
<evidence type="ECO:0000313" key="2">
    <source>
        <dbReference type="EMBL" id="SHH55478.1"/>
    </source>
</evidence>
<dbReference type="RefSeq" id="WP_073385487.1">
    <property type="nucleotide sequence ID" value="NZ_FQXK01000005.1"/>
</dbReference>
<reference evidence="3" key="1">
    <citation type="submission" date="2016-11" db="EMBL/GenBank/DDBJ databases">
        <authorList>
            <person name="Varghese N."/>
            <person name="Submissions S."/>
        </authorList>
    </citation>
    <scope>NUCLEOTIDE SEQUENCE [LARGE SCALE GENOMIC DNA]</scope>
    <source>
        <strain evidence="3">DSM 3071</strain>
    </source>
</reference>
<keyword evidence="3" id="KW-1185">Reference proteome</keyword>
<evidence type="ECO:0000256" key="1">
    <source>
        <dbReference type="SAM" id="Phobius"/>
    </source>
</evidence>
<protein>
    <recommendedName>
        <fullName evidence="4">DUF4342 domain-containing protein</fullName>
    </recommendedName>
</protein>
<dbReference type="GeneID" id="89510583"/>
<dbReference type="SUPFAM" id="SSF46934">
    <property type="entry name" value="UBA-like"/>
    <property type="match status" value="1"/>
</dbReference>
<dbReference type="CDD" id="cd14360">
    <property type="entry name" value="UBA_NAC_like_bac"/>
    <property type="match status" value="1"/>
</dbReference>